<evidence type="ECO:0000256" key="14">
    <source>
        <dbReference type="SAM" id="MobiDB-lite"/>
    </source>
</evidence>
<dbReference type="PANTHER" id="PTHR11129:SF1">
    <property type="entry name" value="PROTEIN FARNESYLTRANSFERASE_GERANYLGERANYLTRANSFERASE TYPE-1 SUBUNIT ALPHA"/>
    <property type="match status" value="1"/>
</dbReference>
<evidence type="ECO:0000256" key="3">
    <source>
        <dbReference type="ARBA" id="ARBA00012700"/>
    </source>
</evidence>
<name>A0ABR4CFI8_9HELO</name>
<comment type="similarity">
    <text evidence="2">Belongs to the protein prenyltransferase subunit alpha family.</text>
</comment>
<reference evidence="15 16" key="1">
    <citation type="journal article" date="2024" name="Commun. Biol.">
        <title>Comparative genomic analysis of thermophilic fungi reveals convergent evolutionary adaptations and gene losses.</title>
        <authorList>
            <person name="Steindorff A.S."/>
            <person name="Aguilar-Pontes M.V."/>
            <person name="Robinson A.J."/>
            <person name="Andreopoulos B."/>
            <person name="LaButti K."/>
            <person name="Kuo A."/>
            <person name="Mondo S."/>
            <person name="Riley R."/>
            <person name="Otillar R."/>
            <person name="Haridas S."/>
            <person name="Lipzen A."/>
            <person name="Grimwood J."/>
            <person name="Schmutz J."/>
            <person name="Clum A."/>
            <person name="Reid I.D."/>
            <person name="Moisan M.C."/>
            <person name="Butler G."/>
            <person name="Nguyen T.T.M."/>
            <person name="Dewar K."/>
            <person name="Conant G."/>
            <person name="Drula E."/>
            <person name="Henrissat B."/>
            <person name="Hansel C."/>
            <person name="Singer S."/>
            <person name="Hutchinson M.I."/>
            <person name="de Vries R.P."/>
            <person name="Natvig D.O."/>
            <person name="Powell A.J."/>
            <person name="Tsang A."/>
            <person name="Grigoriev I.V."/>
        </authorList>
    </citation>
    <scope>NUCLEOTIDE SEQUENCE [LARGE SCALE GENOMIC DNA]</scope>
    <source>
        <strain evidence="15 16">CBS 494.80</strain>
    </source>
</reference>
<dbReference type="PANTHER" id="PTHR11129">
    <property type="entry name" value="PROTEIN FARNESYLTRANSFERASE ALPHA SUBUNIT/RAB GERANYLGERANYL TRANSFERASE ALPHA SUBUNIT"/>
    <property type="match status" value="1"/>
</dbReference>
<sequence>MAPKASKAPKQQAKEPEPSKEYPTIAAKLEAEYLASRPYQVLKETKGFSKLTASEKSAYANSILLETGAWKTWASPQQKEFWKLVEQQKIPIPLPKPQSLGKDPRGLDLGSYTPAEYRLYERRERDLRALREKSRRFRAKQEQGWSEEEVEEERNRRKLLGNLQGRKMGIYERDPEWDDVIPLAQDDGEGALAAIAYTDEYSEAMGYLRAIMAAKEHSPRVLALTEHIISLNASHYTVWLYRARTLFALNSSVEAEIEWMNRVALDNQKNYQIWHHRQLLIEHLYTSISTTPSAIQSLADSEIAFMTRMFDEDSKNYHVWSYRQYLVRKLNLFNQNELESIETLLRTDVRNNSAWSHRFFVVFSDPTHSTPGSKATESDPKIPNEVIDREIEFAKTATFETPQNQSPWNYLRGVLRKGSRELSTQECFAGEFAKIPEDGGEEDVRSSHALDFLADAWAEMGKVEKADRALVLLGEKYDRIRKNYWDWKRSLLKKGGGQEG</sequence>
<accession>A0ABR4CFI8</accession>
<protein>
    <recommendedName>
        <fullName evidence="9">Protein farnesyltransferase/geranylgeranyltransferase type-1 subunit alpha</fullName>
        <ecNumber evidence="4">2.5.1.58</ecNumber>
        <ecNumber evidence="3">2.5.1.59</ecNumber>
    </recommendedName>
    <alternativeName>
        <fullName evidence="12">CAAX farnesyltransferase subunit alpha</fullName>
    </alternativeName>
    <alternativeName>
        <fullName evidence="11">FTase-alpha</fullName>
    </alternativeName>
    <alternativeName>
        <fullName evidence="10">Ras proteins prenyltransferase subunit alpha</fullName>
    </alternativeName>
    <alternativeName>
        <fullName evidence="13">Type I protein geranyl-geranyltransferase subunit alpha</fullName>
    </alternativeName>
</protein>
<dbReference type="PROSITE" id="PS51147">
    <property type="entry name" value="PFTA"/>
    <property type="match status" value="5"/>
</dbReference>
<feature type="region of interest" description="Disordered" evidence="14">
    <location>
        <begin position="1"/>
        <end position="23"/>
    </location>
</feature>
<evidence type="ECO:0000256" key="5">
    <source>
        <dbReference type="ARBA" id="ARBA00022602"/>
    </source>
</evidence>
<evidence type="ECO:0000256" key="11">
    <source>
        <dbReference type="ARBA" id="ARBA00042436"/>
    </source>
</evidence>
<keyword evidence="8" id="KW-0460">Magnesium</keyword>
<evidence type="ECO:0000256" key="10">
    <source>
        <dbReference type="ARBA" id="ARBA00041392"/>
    </source>
</evidence>
<feature type="compositionally biased region" description="Low complexity" evidence="14">
    <location>
        <begin position="1"/>
        <end position="11"/>
    </location>
</feature>
<dbReference type="EMBL" id="JAZHXI010000008">
    <property type="protein sequence ID" value="KAL2068698.1"/>
    <property type="molecule type" value="Genomic_DNA"/>
</dbReference>
<evidence type="ECO:0000256" key="7">
    <source>
        <dbReference type="ARBA" id="ARBA00022737"/>
    </source>
</evidence>
<evidence type="ECO:0000256" key="4">
    <source>
        <dbReference type="ARBA" id="ARBA00012702"/>
    </source>
</evidence>
<keyword evidence="16" id="KW-1185">Reference proteome</keyword>
<dbReference type="SUPFAM" id="SSF48439">
    <property type="entry name" value="Protein prenylyltransferase"/>
    <property type="match status" value="1"/>
</dbReference>
<evidence type="ECO:0000256" key="13">
    <source>
        <dbReference type="ARBA" id="ARBA00043219"/>
    </source>
</evidence>
<evidence type="ECO:0000256" key="8">
    <source>
        <dbReference type="ARBA" id="ARBA00022842"/>
    </source>
</evidence>
<evidence type="ECO:0000313" key="15">
    <source>
        <dbReference type="EMBL" id="KAL2068698.1"/>
    </source>
</evidence>
<dbReference type="Proteomes" id="UP001595075">
    <property type="component" value="Unassembled WGS sequence"/>
</dbReference>
<proteinExistence type="inferred from homology"/>
<evidence type="ECO:0000256" key="12">
    <source>
        <dbReference type="ARBA" id="ARBA00043086"/>
    </source>
</evidence>
<keyword evidence="5" id="KW-0637">Prenyltransferase</keyword>
<comment type="caution">
    <text evidence="15">The sequence shown here is derived from an EMBL/GenBank/DDBJ whole genome shotgun (WGS) entry which is preliminary data.</text>
</comment>
<evidence type="ECO:0000256" key="1">
    <source>
        <dbReference type="ARBA" id="ARBA00001946"/>
    </source>
</evidence>
<comment type="cofactor">
    <cofactor evidence="1">
        <name>Mg(2+)</name>
        <dbReference type="ChEBI" id="CHEBI:18420"/>
    </cofactor>
</comment>
<evidence type="ECO:0000256" key="2">
    <source>
        <dbReference type="ARBA" id="ARBA00006734"/>
    </source>
</evidence>
<dbReference type="EC" id="2.5.1.59" evidence="3"/>
<evidence type="ECO:0000256" key="9">
    <source>
        <dbReference type="ARBA" id="ARBA00040965"/>
    </source>
</evidence>
<dbReference type="Gene3D" id="1.25.40.120">
    <property type="entry name" value="Protein prenylyltransferase"/>
    <property type="match status" value="1"/>
</dbReference>
<keyword evidence="7" id="KW-0677">Repeat</keyword>
<evidence type="ECO:0000256" key="6">
    <source>
        <dbReference type="ARBA" id="ARBA00022679"/>
    </source>
</evidence>
<keyword evidence="6" id="KW-0808">Transferase</keyword>
<gene>
    <name evidence="15" type="ORF">VTL71DRAFT_15036</name>
</gene>
<dbReference type="InterPro" id="IPR002088">
    <property type="entry name" value="Prenyl_trans_a"/>
</dbReference>
<organism evidence="15 16">
    <name type="scientific">Oculimacula yallundae</name>
    <dbReference type="NCBI Taxonomy" id="86028"/>
    <lineage>
        <taxon>Eukaryota</taxon>
        <taxon>Fungi</taxon>
        <taxon>Dikarya</taxon>
        <taxon>Ascomycota</taxon>
        <taxon>Pezizomycotina</taxon>
        <taxon>Leotiomycetes</taxon>
        <taxon>Helotiales</taxon>
        <taxon>Ploettnerulaceae</taxon>
        <taxon>Oculimacula</taxon>
    </lineage>
</organism>
<evidence type="ECO:0000313" key="16">
    <source>
        <dbReference type="Proteomes" id="UP001595075"/>
    </source>
</evidence>
<dbReference type="Pfam" id="PF01239">
    <property type="entry name" value="PPTA"/>
    <property type="match status" value="5"/>
</dbReference>
<dbReference type="EC" id="2.5.1.58" evidence="4"/>